<organism evidence="2 3">
    <name type="scientific">Lentilactobacillus fungorum</name>
    <dbReference type="NCBI Taxonomy" id="2201250"/>
    <lineage>
        <taxon>Bacteria</taxon>
        <taxon>Bacillati</taxon>
        <taxon>Bacillota</taxon>
        <taxon>Bacilli</taxon>
        <taxon>Lactobacillales</taxon>
        <taxon>Lactobacillaceae</taxon>
        <taxon>Lentilactobacillus</taxon>
    </lineage>
</organism>
<feature type="domain" description="N-acetyltransferase" evidence="1">
    <location>
        <begin position="5"/>
        <end position="154"/>
    </location>
</feature>
<dbReference type="RefSeq" id="WP_203629859.1">
    <property type="nucleotide sequence ID" value="NZ_BNJR01000012.1"/>
</dbReference>
<evidence type="ECO:0000313" key="3">
    <source>
        <dbReference type="Proteomes" id="UP000604765"/>
    </source>
</evidence>
<dbReference type="Proteomes" id="UP000604765">
    <property type="component" value="Unassembled WGS sequence"/>
</dbReference>
<proteinExistence type="predicted"/>
<accession>A0ABQ3VY56</accession>
<dbReference type="EMBL" id="BNJR01000012">
    <property type="protein sequence ID" value="GHP13833.1"/>
    <property type="molecule type" value="Genomic_DNA"/>
</dbReference>
<sequence length="154" mass="17742">MNDQLKIIPFKHATSAHYKLLLDADPSKKLVDNYLKRSFNFEAKIGQRLVGVIILIETRPETIEIVNLAVDPSDQKQGIGHRLIQFATHWAIDQAYKVIEIGTGSTGFGQLYLYQKSGFRPYAVDQDFFVRNYSEPIIENNLVLKDMIRLRKFL</sequence>
<reference evidence="2 3" key="1">
    <citation type="journal article" date="2021" name="Int. J. Syst. Evol. Microbiol.">
        <title>Lentilactobacillus fungorum sp. nov., isolated from spent mushroom substrates.</title>
        <authorList>
            <person name="Tohno M."/>
            <person name="Tanizawa Y."/>
            <person name="Kojima Y."/>
            <person name="Sakamoto M."/>
            <person name="Ohkuma M."/>
            <person name="Kobayashi H."/>
        </authorList>
    </citation>
    <scope>NUCLEOTIDE SEQUENCE [LARGE SCALE GENOMIC DNA]</scope>
    <source>
        <strain evidence="2 3">YK48G</strain>
    </source>
</reference>
<keyword evidence="3" id="KW-1185">Reference proteome</keyword>
<dbReference type="InterPro" id="IPR000182">
    <property type="entry name" value="GNAT_dom"/>
</dbReference>
<evidence type="ECO:0000313" key="2">
    <source>
        <dbReference type="EMBL" id="GHP13833.1"/>
    </source>
</evidence>
<name>A0ABQ3VY56_9LACO</name>
<dbReference type="SUPFAM" id="SSF55729">
    <property type="entry name" value="Acyl-CoA N-acyltransferases (Nat)"/>
    <property type="match status" value="1"/>
</dbReference>
<dbReference type="PROSITE" id="PS51186">
    <property type="entry name" value="GNAT"/>
    <property type="match status" value="1"/>
</dbReference>
<dbReference type="CDD" id="cd04301">
    <property type="entry name" value="NAT_SF"/>
    <property type="match status" value="1"/>
</dbReference>
<dbReference type="Pfam" id="PF00583">
    <property type="entry name" value="Acetyltransf_1"/>
    <property type="match status" value="1"/>
</dbReference>
<gene>
    <name evidence="2" type="primary">yvbK</name>
    <name evidence="2" type="ORF">YK48G_12580</name>
</gene>
<protein>
    <submittedName>
        <fullName evidence="2">N-acetyltransferase YvbK</fullName>
    </submittedName>
</protein>
<evidence type="ECO:0000259" key="1">
    <source>
        <dbReference type="PROSITE" id="PS51186"/>
    </source>
</evidence>
<dbReference type="InterPro" id="IPR016181">
    <property type="entry name" value="Acyl_CoA_acyltransferase"/>
</dbReference>
<comment type="caution">
    <text evidence="2">The sequence shown here is derived from an EMBL/GenBank/DDBJ whole genome shotgun (WGS) entry which is preliminary data.</text>
</comment>
<dbReference type="Gene3D" id="3.40.630.30">
    <property type="match status" value="1"/>
</dbReference>